<accession>A0A8T1F7E2</accession>
<evidence type="ECO:0000313" key="4">
    <source>
        <dbReference type="EMBL" id="KAG2966118.1"/>
    </source>
</evidence>
<evidence type="ECO:0000256" key="2">
    <source>
        <dbReference type="SAM" id="Phobius"/>
    </source>
</evidence>
<feature type="transmembrane region" description="Helical" evidence="2">
    <location>
        <begin position="52"/>
        <end position="71"/>
    </location>
</feature>
<feature type="transmembrane region" description="Helical" evidence="2">
    <location>
        <begin position="546"/>
        <end position="564"/>
    </location>
</feature>
<feature type="transmembrane region" description="Helical" evidence="2">
    <location>
        <begin position="584"/>
        <end position="607"/>
    </location>
</feature>
<reference evidence="4" key="1">
    <citation type="submission" date="2018-10" db="EMBL/GenBank/DDBJ databases">
        <title>Effector identification in a new, highly contiguous assembly of the strawberry crown rot pathogen Phytophthora cactorum.</title>
        <authorList>
            <person name="Armitage A.D."/>
            <person name="Nellist C.F."/>
            <person name="Bates H."/>
            <person name="Vickerstaff R.J."/>
            <person name="Harrison R.J."/>
        </authorList>
    </citation>
    <scope>NUCLEOTIDE SEQUENCE</scope>
    <source>
        <strain evidence="4">P415</strain>
    </source>
</reference>
<feature type="transmembrane region" description="Helical" evidence="2">
    <location>
        <begin position="366"/>
        <end position="388"/>
    </location>
</feature>
<keyword evidence="2" id="KW-1133">Transmembrane helix</keyword>
<feature type="transmembrane region" description="Helical" evidence="2">
    <location>
        <begin position="408"/>
        <end position="429"/>
    </location>
</feature>
<dbReference type="Pfam" id="PF03707">
    <property type="entry name" value="MHYT"/>
    <property type="match status" value="4"/>
</dbReference>
<dbReference type="PANTHER" id="PTHR35152">
    <property type="entry name" value="DOMAIN SIGNALLING PROTEIN, PUTATIVE (AFU_ORTHOLOGUE AFUA_5G11310)-RELATED"/>
    <property type="match status" value="1"/>
</dbReference>
<comment type="caution">
    <text evidence="4">The sequence shown here is derived from an EMBL/GenBank/DDBJ whole genome shotgun (WGS) entry which is preliminary data.</text>
</comment>
<sequence length="692" mass="75256">MPSDVGTNILQFWSWSMILLSYLISTTGSYCTIQLMENWRRVDDVVHKRVMLALSALALGGCGIWCTHFTGMTALKLEFEDGSALEMDFELGLTILSFVFAVLGVLVGLKIASMDPYFLEMEAARRKEMLAANLKNMKMSAVVNKNAVTRRIKIIALFSRLWLIMLGGAFAALGVLGMHYLGMMAQRMNAIMELNAGIVVLSVLIAFFTANAAFWILFRALTFMPDSELLRLGSALIMGVAVCATHYCGMGAASYKPSAENFADTTRFIINRSEAAIVASHGALLTCYWLASFSVVRNSLPKNRETSNSSSEVELDAAMSSEVEEISQHWLVSKIFLSYLIAITGSFCTIQLMEKWRSAIDTRDKFILMLLSSIALGGCGIWCMHFTGMNALELTREDGSVLTVDFEAGMTILSFICAVGGVFVGLWIASADPFFLELEQEKRKNILVKHLASVAMSDVVNKQKVAKRIKFIALFSRLPRIAGGGLFAALGVLVMHYLGMMAQRTHADMSLTAGIVVLSVLIAFFTATAAFWILFRALTFFQDSELLRLGSALIMGIAVCGTHYSGMGAASYTFNAEEMGDGGLVMKGSQAAILASHGSLLFCYWVMTWSVASSVRNIASMNSNLSKVSKRDHGTGGARKIVVGQAKVADSNIRTNGNGPKPSAPGPGVSESRQESVVDMDPKSSVSEFNEV</sequence>
<dbReference type="VEuPathDB" id="FungiDB:PC110_g10874"/>
<feature type="transmembrane region" description="Helical" evidence="2">
    <location>
        <begin position="511"/>
        <end position="534"/>
    </location>
</feature>
<feature type="transmembrane region" description="Helical" evidence="2">
    <location>
        <begin position="478"/>
        <end position="499"/>
    </location>
</feature>
<evidence type="ECO:0000313" key="5">
    <source>
        <dbReference type="Proteomes" id="UP000697107"/>
    </source>
</evidence>
<feature type="compositionally biased region" description="Basic and acidic residues" evidence="1">
    <location>
        <begin position="672"/>
        <end position="682"/>
    </location>
</feature>
<feature type="region of interest" description="Disordered" evidence="1">
    <location>
        <begin position="649"/>
        <end position="692"/>
    </location>
</feature>
<gene>
    <name evidence="4" type="ORF">PC118_g19354</name>
</gene>
<protein>
    <recommendedName>
        <fullName evidence="3">MHYT domain-containing protein</fullName>
    </recommendedName>
</protein>
<feature type="transmembrane region" description="Helical" evidence="2">
    <location>
        <begin position="12"/>
        <end position="31"/>
    </location>
</feature>
<evidence type="ECO:0000259" key="3">
    <source>
        <dbReference type="PROSITE" id="PS50924"/>
    </source>
</evidence>
<dbReference type="Proteomes" id="UP000697107">
    <property type="component" value="Unassembled WGS sequence"/>
</dbReference>
<feature type="transmembrane region" description="Helical" evidence="2">
    <location>
        <begin position="335"/>
        <end position="354"/>
    </location>
</feature>
<keyword evidence="2" id="KW-0812">Transmembrane</keyword>
<organism evidence="4 5">
    <name type="scientific">Phytophthora cactorum</name>
    <dbReference type="NCBI Taxonomy" id="29920"/>
    <lineage>
        <taxon>Eukaryota</taxon>
        <taxon>Sar</taxon>
        <taxon>Stramenopiles</taxon>
        <taxon>Oomycota</taxon>
        <taxon>Peronosporomycetes</taxon>
        <taxon>Peronosporales</taxon>
        <taxon>Peronosporaceae</taxon>
        <taxon>Phytophthora</taxon>
    </lineage>
</organism>
<dbReference type="EMBL" id="RCML01001043">
    <property type="protein sequence ID" value="KAG2966118.1"/>
    <property type="molecule type" value="Genomic_DNA"/>
</dbReference>
<dbReference type="VEuPathDB" id="FungiDB:PC110_g10875"/>
<evidence type="ECO:0000256" key="1">
    <source>
        <dbReference type="SAM" id="MobiDB-lite"/>
    </source>
</evidence>
<dbReference type="AlphaFoldDB" id="A0A8T1F7E2"/>
<feature type="transmembrane region" description="Helical" evidence="2">
    <location>
        <begin position="194"/>
        <end position="217"/>
    </location>
</feature>
<feature type="transmembrane region" description="Helical" evidence="2">
    <location>
        <begin position="229"/>
        <end position="247"/>
    </location>
</feature>
<name>A0A8T1F7E2_9STRA</name>
<dbReference type="InterPro" id="IPR005330">
    <property type="entry name" value="MHYT_dom"/>
</dbReference>
<feature type="domain" description="MHYT" evidence="3">
    <location>
        <begin position="13"/>
        <end position="256"/>
    </location>
</feature>
<keyword evidence="2" id="KW-0472">Membrane</keyword>
<feature type="transmembrane region" description="Helical" evidence="2">
    <location>
        <begin position="161"/>
        <end position="182"/>
    </location>
</feature>
<proteinExistence type="predicted"/>
<dbReference type="PANTHER" id="PTHR35152:SF1">
    <property type="entry name" value="DOMAIN SIGNALLING PROTEIN, PUTATIVE (AFU_ORTHOLOGUE AFUA_5G11310)-RELATED"/>
    <property type="match status" value="1"/>
</dbReference>
<feature type="transmembrane region" description="Helical" evidence="2">
    <location>
        <begin position="91"/>
        <end position="112"/>
    </location>
</feature>
<dbReference type="PROSITE" id="PS50924">
    <property type="entry name" value="MHYT"/>
    <property type="match status" value="2"/>
</dbReference>
<feature type="domain" description="MHYT" evidence="3">
    <location>
        <begin position="330"/>
        <end position="573"/>
    </location>
</feature>